<name>A0A813RY56_ADIRI</name>
<organism evidence="2 3">
    <name type="scientific">Adineta ricciae</name>
    <name type="common">Rotifer</name>
    <dbReference type="NCBI Taxonomy" id="249248"/>
    <lineage>
        <taxon>Eukaryota</taxon>
        <taxon>Metazoa</taxon>
        <taxon>Spiralia</taxon>
        <taxon>Gnathifera</taxon>
        <taxon>Rotifera</taxon>
        <taxon>Eurotatoria</taxon>
        <taxon>Bdelloidea</taxon>
        <taxon>Adinetida</taxon>
        <taxon>Adinetidae</taxon>
        <taxon>Adineta</taxon>
    </lineage>
</organism>
<evidence type="ECO:0000313" key="2">
    <source>
        <dbReference type="EMBL" id="CAF0787478.1"/>
    </source>
</evidence>
<evidence type="ECO:0000256" key="1">
    <source>
        <dbReference type="SAM" id="Phobius"/>
    </source>
</evidence>
<keyword evidence="1" id="KW-0472">Membrane</keyword>
<dbReference type="AlphaFoldDB" id="A0A813RY56"/>
<reference evidence="2" key="1">
    <citation type="submission" date="2021-02" db="EMBL/GenBank/DDBJ databases">
        <authorList>
            <person name="Nowell W R."/>
        </authorList>
    </citation>
    <scope>NUCLEOTIDE SEQUENCE</scope>
</reference>
<accession>A0A813RY56</accession>
<dbReference type="EMBL" id="CAJNOJ010000011">
    <property type="protein sequence ID" value="CAF0787478.1"/>
    <property type="molecule type" value="Genomic_DNA"/>
</dbReference>
<dbReference type="Proteomes" id="UP000663852">
    <property type="component" value="Unassembled WGS sequence"/>
</dbReference>
<evidence type="ECO:0000313" key="3">
    <source>
        <dbReference type="Proteomes" id="UP000663852"/>
    </source>
</evidence>
<protein>
    <submittedName>
        <fullName evidence="2">Uncharacterized protein</fullName>
    </submittedName>
</protein>
<keyword evidence="1" id="KW-1133">Transmembrane helix</keyword>
<feature type="transmembrane region" description="Helical" evidence="1">
    <location>
        <begin position="50"/>
        <end position="69"/>
    </location>
</feature>
<keyword evidence="1" id="KW-0812">Transmembrane</keyword>
<proteinExistence type="predicted"/>
<sequence length="129" mass="15400">MPPLYETHARDQDEEDKLDYIPQQSFFDHHEPIMNNEEVLSSRQILSRQFLLLLFLLCFDATLIFVLWSQKKSMFRIRRDPKPSESNAIPSPGFHRIRRIPVGSDKILYWIRWDPSMGLFDLGWISLQH</sequence>
<comment type="caution">
    <text evidence="2">The sequence shown here is derived from an EMBL/GenBank/DDBJ whole genome shotgun (WGS) entry which is preliminary data.</text>
</comment>
<gene>
    <name evidence="2" type="ORF">EDS130_LOCUS4165</name>
</gene>